<name>F4RK70_MELLP</name>
<sequence>MPDSPYIGKTYRRVPPHDNLPLPSPGLGVQVGLSCPSCPPSNNRSLVYFFGGEDYIKVKCETVPKHYYRTFKLNQLNHELALINAGHKYPIPFDASAHGPPVNLQGAVVPAKPSKKTNAATTSTTTHPKRGPPSIECARSAEGPTSGKHKKWGHIGCTLQYCKSCCVAYGTPGSCYVHRPKPATTTAALAGQATTPPARNHLAHPAELPTTAPAHHHMSPPAELPNAKRPRLIPQCSQSIHRVGTILDDDGSLVLRRARQSQADALMRASKPSANEHKEPRTPVISHIFPTWPLATLDECPSLLRQAKEAAGALWDGSLLIWDEEIKNWREVPVTLEHRYIQTCRNLVICVPSQRVALTQELQDVLEGLGMGKPVVPKYPKVSSGTTATIVKKESNINQALAYQTSSQNIYGSYLDPICFLSDSDSDLDLNSNSHSETPPNRLSPQPSSSSAGQQQGHPSTPESEIISPLASDEQELCHIDRHHTCFGQIDVKPPLNNNIEGGPVSTTLLREWPGEDVLFSSVLDWYQSAPRRGTRIPQWIVFFGNTHELEVPTAYHYFAWVKKTGYDRMMNWLKSWPDVGEINQHNVTVSRARRNFQAEFNEVCRLKAPVVSAARKRGIKGPRGK</sequence>
<dbReference type="KEGG" id="mlr:MELLADRAFT_62772"/>
<dbReference type="GeneID" id="18929969"/>
<evidence type="ECO:0000313" key="2">
    <source>
        <dbReference type="EMBL" id="EGG07235.1"/>
    </source>
</evidence>
<feature type="region of interest" description="Disordered" evidence="1">
    <location>
        <begin position="110"/>
        <end position="135"/>
    </location>
</feature>
<feature type="compositionally biased region" description="Low complexity" evidence="1">
    <location>
        <begin position="110"/>
        <end position="126"/>
    </location>
</feature>
<accession>F4RK70</accession>
<dbReference type="HOGENOM" id="CLU_015424_1_0_1"/>
<organism evidence="3">
    <name type="scientific">Melampsora larici-populina (strain 98AG31 / pathotype 3-4-7)</name>
    <name type="common">Poplar leaf rust fungus</name>
    <dbReference type="NCBI Taxonomy" id="747676"/>
    <lineage>
        <taxon>Eukaryota</taxon>
        <taxon>Fungi</taxon>
        <taxon>Dikarya</taxon>
        <taxon>Basidiomycota</taxon>
        <taxon>Pucciniomycotina</taxon>
        <taxon>Pucciniomycetes</taxon>
        <taxon>Pucciniales</taxon>
        <taxon>Melampsoraceae</taxon>
        <taxon>Melampsora</taxon>
    </lineage>
</organism>
<proteinExistence type="predicted"/>
<dbReference type="AlphaFoldDB" id="F4RK70"/>
<evidence type="ECO:0000313" key="3">
    <source>
        <dbReference type="Proteomes" id="UP000001072"/>
    </source>
</evidence>
<keyword evidence="3" id="KW-1185">Reference proteome</keyword>
<feature type="compositionally biased region" description="Low complexity" evidence="1">
    <location>
        <begin position="444"/>
        <end position="460"/>
    </location>
</feature>
<dbReference type="EMBL" id="GL883105">
    <property type="protein sequence ID" value="EGG07235.1"/>
    <property type="molecule type" value="Genomic_DNA"/>
</dbReference>
<dbReference type="InParanoid" id="F4RK70"/>
<dbReference type="OrthoDB" id="10466072at2759"/>
<evidence type="ECO:0000256" key="1">
    <source>
        <dbReference type="SAM" id="MobiDB-lite"/>
    </source>
</evidence>
<dbReference type="RefSeq" id="XP_007409677.1">
    <property type="nucleotide sequence ID" value="XM_007409615.1"/>
</dbReference>
<protein>
    <submittedName>
        <fullName evidence="2">Uncharacterized protein</fullName>
    </submittedName>
</protein>
<feature type="region of interest" description="Disordered" evidence="1">
    <location>
        <begin position="429"/>
        <end position="465"/>
    </location>
</feature>
<dbReference type="VEuPathDB" id="FungiDB:MELLADRAFT_62772"/>
<reference evidence="3" key="1">
    <citation type="journal article" date="2011" name="Proc. Natl. Acad. Sci. U.S.A.">
        <title>Obligate biotrophy features unraveled by the genomic analysis of rust fungi.</title>
        <authorList>
            <person name="Duplessis S."/>
            <person name="Cuomo C.A."/>
            <person name="Lin Y.-C."/>
            <person name="Aerts A."/>
            <person name="Tisserant E."/>
            <person name="Veneault-Fourrey C."/>
            <person name="Joly D.L."/>
            <person name="Hacquard S."/>
            <person name="Amselem J."/>
            <person name="Cantarel B.L."/>
            <person name="Chiu R."/>
            <person name="Coutinho P.M."/>
            <person name="Feau N."/>
            <person name="Field M."/>
            <person name="Frey P."/>
            <person name="Gelhaye E."/>
            <person name="Goldberg J."/>
            <person name="Grabherr M.G."/>
            <person name="Kodira C.D."/>
            <person name="Kohler A."/>
            <person name="Kuees U."/>
            <person name="Lindquist E.A."/>
            <person name="Lucas S.M."/>
            <person name="Mago R."/>
            <person name="Mauceli E."/>
            <person name="Morin E."/>
            <person name="Murat C."/>
            <person name="Pangilinan J.L."/>
            <person name="Park R."/>
            <person name="Pearson M."/>
            <person name="Quesneville H."/>
            <person name="Rouhier N."/>
            <person name="Sakthikumar S."/>
            <person name="Salamov A.A."/>
            <person name="Schmutz J."/>
            <person name="Selles B."/>
            <person name="Shapiro H."/>
            <person name="Tanguay P."/>
            <person name="Tuskan G.A."/>
            <person name="Henrissat B."/>
            <person name="Van de Peer Y."/>
            <person name="Rouze P."/>
            <person name="Ellis J.G."/>
            <person name="Dodds P.N."/>
            <person name="Schein J.E."/>
            <person name="Zhong S."/>
            <person name="Hamelin R.C."/>
            <person name="Grigoriev I.V."/>
            <person name="Szabo L.J."/>
            <person name="Martin F."/>
        </authorList>
    </citation>
    <scope>NUCLEOTIDE SEQUENCE [LARGE SCALE GENOMIC DNA]</scope>
    <source>
        <strain evidence="3">98AG31 / pathotype 3-4-7</strain>
    </source>
</reference>
<dbReference type="Proteomes" id="UP000001072">
    <property type="component" value="Unassembled WGS sequence"/>
</dbReference>
<gene>
    <name evidence="2" type="ORF">MELLADRAFT_62772</name>
</gene>